<organism evidence="2 3">
    <name type="scientific">Aaosphaeria arxii CBS 175.79</name>
    <dbReference type="NCBI Taxonomy" id="1450172"/>
    <lineage>
        <taxon>Eukaryota</taxon>
        <taxon>Fungi</taxon>
        <taxon>Dikarya</taxon>
        <taxon>Ascomycota</taxon>
        <taxon>Pezizomycotina</taxon>
        <taxon>Dothideomycetes</taxon>
        <taxon>Pleosporomycetidae</taxon>
        <taxon>Pleosporales</taxon>
        <taxon>Pleosporales incertae sedis</taxon>
        <taxon>Aaosphaeria</taxon>
    </lineage>
</organism>
<feature type="compositionally biased region" description="Pro residues" evidence="1">
    <location>
        <begin position="452"/>
        <end position="471"/>
    </location>
</feature>
<dbReference type="InterPro" id="IPR036322">
    <property type="entry name" value="WD40_repeat_dom_sf"/>
</dbReference>
<dbReference type="Proteomes" id="UP000799778">
    <property type="component" value="Unassembled WGS sequence"/>
</dbReference>
<feature type="region of interest" description="Disordered" evidence="1">
    <location>
        <begin position="361"/>
        <end position="492"/>
    </location>
</feature>
<evidence type="ECO:0000313" key="3">
    <source>
        <dbReference type="Proteomes" id="UP000799778"/>
    </source>
</evidence>
<keyword evidence="3" id="KW-1185">Reference proteome</keyword>
<dbReference type="GeneID" id="54288480"/>
<sequence>MSSSISCIATSVQRRAEFLEELPLLSQYRCNLTCLSHVYNLFIFASCDTIHVYQPTYPDQSLSKEPALILEPPISRPNLGHYVDYIHPHSINHLRLDYLGTEEILLAVCDDGDVIAYTTASIQRAIDQQQAGLEGKEKPYIRPLLHRNVGMSAWGISVHREARLIAISANTANVTVIAFGLSEQPLDPLRSFEGSPEIPSIPHDPQQAGIQDRSKDRVITLVGRGNIPSVSFNNTGADPCGRWLLSSSIHGITVLWDLHNPQMPARAMHVGRCYKTFSPKRDPGPLEDCGCGQVAHATWGAIFIDPRTCRPFYSLKDAFGGVPTEVDPCFWDTTGSRLKRDDLKLERDFFNKVLYPEYASSASEGSIGDDDIDMEDLSGSDVDNDDGPAAEDLHSILAEGLVPGVPPNEDQDSDGMLSLDGSSESGSDQEAESIAQNETPAPAQLQATQPPTNNPSLPPPSPPHTQDPPPEQDATQSDSSSQSDTEPPAAAVDPNHLFTQAMSAAAQYVSQTQTLSSITIPPGLPLPPHAYTGSMRSHPSKIPYYEVRSASGLSSRHIPTPSPCLIITKDEISLLQSLTHAPSSPSSNDPQPTIPTMHNPLFPDEINLRRRLPWTRRLNFSAYIPALGAFVVGSNAGRCAVFALTSVKVAGEGGWGEETVYGFRQEHILPLPEQQEDNVPPVSPMVGMAVGPVQGMLDGDGNGAGDGEGEKEEEDGRRWRLMMLFADHTVWSYEIARKREGREPALGELFV</sequence>
<dbReference type="OrthoDB" id="5591786at2759"/>
<dbReference type="AlphaFoldDB" id="A0A6A5XU36"/>
<feature type="compositionally biased region" description="Low complexity" evidence="1">
    <location>
        <begin position="439"/>
        <end position="451"/>
    </location>
</feature>
<evidence type="ECO:0008006" key="4">
    <source>
        <dbReference type="Google" id="ProtNLM"/>
    </source>
</evidence>
<feature type="region of interest" description="Disordered" evidence="1">
    <location>
        <begin position="579"/>
        <end position="601"/>
    </location>
</feature>
<proteinExistence type="predicted"/>
<gene>
    <name evidence="2" type="ORF">BU24DRAFT_451181</name>
</gene>
<name>A0A6A5XU36_9PLEO</name>
<dbReference type="EMBL" id="ML978069">
    <property type="protein sequence ID" value="KAF2016712.1"/>
    <property type="molecule type" value="Genomic_DNA"/>
</dbReference>
<dbReference type="RefSeq" id="XP_033385051.1">
    <property type="nucleotide sequence ID" value="XM_033531083.1"/>
</dbReference>
<feature type="compositionally biased region" description="Low complexity" evidence="1">
    <location>
        <begin position="475"/>
        <end position="485"/>
    </location>
</feature>
<feature type="compositionally biased region" description="Low complexity" evidence="1">
    <location>
        <begin position="414"/>
        <end position="428"/>
    </location>
</feature>
<dbReference type="SUPFAM" id="SSF50978">
    <property type="entry name" value="WD40 repeat-like"/>
    <property type="match status" value="1"/>
</dbReference>
<protein>
    <recommendedName>
        <fullName evidence="4">WD40 repeat-like protein</fullName>
    </recommendedName>
</protein>
<dbReference type="InterPro" id="IPR014839">
    <property type="entry name" value="Crt10"/>
</dbReference>
<dbReference type="Pfam" id="PF08728">
    <property type="entry name" value="CRT10"/>
    <property type="match status" value="2"/>
</dbReference>
<feature type="compositionally biased region" description="Acidic residues" evidence="1">
    <location>
        <begin position="367"/>
        <end position="389"/>
    </location>
</feature>
<evidence type="ECO:0000313" key="2">
    <source>
        <dbReference type="EMBL" id="KAF2016712.1"/>
    </source>
</evidence>
<feature type="compositionally biased region" description="Polar residues" evidence="1">
    <location>
        <begin position="579"/>
        <end position="596"/>
    </location>
</feature>
<reference evidence="2" key="1">
    <citation type="journal article" date="2020" name="Stud. Mycol.">
        <title>101 Dothideomycetes genomes: a test case for predicting lifestyles and emergence of pathogens.</title>
        <authorList>
            <person name="Haridas S."/>
            <person name="Albert R."/>
            <person name="Binder M."/>
            <person name="Bloem J."/>
            <person name="Labutti K."/>
            <person name="Salamov A."/>
            <person name="Andreopoulos B."/>
            <person name="Baker S."/>
            <person name="Barry K."/>
            <person name="Bills G."/>
            <person name="Bluhm B."/>
            <person name="Cannon C."/>
            <person name="Castanera R."/>
            <person name="Culley D."/>
            <person name="Daum C."/>
            <person name="Ezra D."/>
            <person name="Gonzalez J."/>
            <person name="Henrissat B."/>
            <person name="Kuo A."/>
            <person name="Liang C."/>
            <person name="Lipzen A."/>
            <person name="Lutzoni F."/>
            <person name="Magnuson J."/>
            <person name="Mondo S."/>
            <person name="Nolan M."/>
            <person name="Ohm R."/>
            <person name="Pangilinan J."/>
            <person name="Park H.-J."/>
            <person name="Ramirez L."/>
            <person name="Alfaro M."/>
            <person name="Sun H."/>
            <person name="Tritt A."/>
            <person name="Yoshinaga Y."/>
            <person name="Zwiers L.-H."/>
            <person name="Turgeon B."/>
            <person name="Goodwin S."/>
            <person name="Spatafora J."/>
            <person name="Crous P."/>
            <person name="Grigoriev I."/>
        </authorList>
    </citation>
    <scope>NUCLEOTIDE SEQUENCE</scope>
    <source>
        <strain evidence="2">CBS 175.79</strain>
    </source>
</reference>
<evidence type="ECO:0000256" key="1">
    <source>
        <dbReference type="SAM" id="MobiDB-lite"/>
    </source>
</evidence>
<feature type="region of interest" description="Disordered" evidence="1">
    <location>
        <begin position="695"/>
        <end position="715"/>
    </location>
</feature>
<accession>A0A6A5XU36</accession>